<dbReference type="InterPro" id="IPR027417">
    <property type="entry name" value="P-loop_NTPase"/>
</dbReference>
<dbReference type="EMBL" id="RCOR01000041">
    <property type="protein sequence ID" value="RSN67837.1"/>
    <property type="molecule type" value="Genomic_DNA"/>
</dbReference>
<evidence type="ECO:0000313" key="2">
    <source>
        <dbReference type="Proteomes" id="UP000278149"/>
    </source>
</evidence>
<organism evidence="1 2">
    <name type="scientific">Candidatus Korarchaeum cryptofilum</name>
    <dbReference type="NCBI Taxonomy" id="498846"/>
    <lineage>
        <taxon>Archaea</taxon>
        <taxon>Thermoproteota</taxon>
        <taxon>Candidatus Korarchaeia</taxon>
        <taxon>Candidatus Korarchaeales</taxon>
        <taxon>Candidatus Korarchaeaceae</taxon>
        <taxon>Candidatus Korarchaeum</taxon>
    </lineage>
</organism>
<evidence type="ECO:0008006" key="3">
    <source>
        <dbReference type="Google" id="ProtNLM"/>
    </source>
</evidence>
<dbReference type="SUPFAM" id="SSF52540">
    <property type="entry name" value="P-loop containing nucleoside triphosphate hydrolases"/>
    <property type="match status" value="1"/>
</dbReference>
<dbReference type="Proteomes" id="UP000278149">
    <property type="component" value="Unassembled WGS sequence"/>
</dbReference>
<dbReference type="AlphaFoldDB" id="A0A3R9PQA6"/>
<dbReference type="PANTHER" id="PTHR34301">
    <property type="entry name" value="DNA-BINDING PROTEIN-RELATED"/>
    <property type="match status" value="1"/>
</dbReference>
<evidence type="ECO:0000313" key="1">
    <source>
        <dbReference type="EMBL" id="RSN67837.1"/>
    </source>
</evidence>
<dbReference type="Gene3D" id="3.40.50.300">
    <property type="entry name" value="P-loop containing nucleotide triphosphate hydrolases"/>
    <property type="match status" value="1"/>
</dbReference>
<name>A0A3R9PQA6_9CREN</name>
<dbReference type="PANTHER" id="PTHR34301:SF8">
    <property type="entry name" value="ATPASE DOMAIN-CONTAINING PROTEIN"/>
    <property type="match status" value="1"/>
</dbReference>
<reference evidence="1 2" key="1">
    <citation type="submission" date="2018-10" db="EMBL/GenBank/DDBJ databases">
        <title>Co-occurring genomic capacity for anaerobic methane metabolism and dissimilatory sulfite reduction discovered in the Korarchaeota.</title>
        <authorList>
            <person name="Mckay L.J."/>
            <person name="Dlakic M."/>
            <person name="Fields M.W."/>
            <person name="Delmont T.O."/>
            <person name="Eren A.M."/>
            <person name="Jay Z.J."/>
            <person name="Klingelsmith K.B."/>
            <person name="Rusch D.B."/>
            <person name="Inskeep W.P."/>
        </authorList>
    </citation>
    <scope>NUCLEOTIDE SEQUENCE [LARGE SCALE GENOMIC DNA]</scope>
    <source>
        <strain evidence="1 2">WS</strain>
    </source>
</reference>
<proteinExistence type="predicted"/>
<gene>
    <name evidence="1" type="ORF">D9Q81_07355</name>
</gene>
<sequence>MKLLATAYFTLEPKRRREDFYDMEDELNDFVSSLSKFRFIVVRGLRRYGKTSLILTGLNAADVK</sequence>
<dbReference type="RefSeq" id="WP_125742411.1">
    <property type="nucleotide sequence ID" value="NZ_RCOR01000041.1"/>
</dbReference>
<comment type="caution">
    <text evidence="1">The sequence shown here is derived from an EMBL/GenBank/DDBJ whole genome shotgun (WGS) entry which is preliminary data.</text>
</comment>
<accession>A0A3R9PQA6</accession>
<protein>
    <recommendedName>
        <fullName evidence="3">ATP-binding protein</fullName>
    </recommendedName>
</protein>